<feature type="non-terminal residue" evidence="1">
    <location>
        <position position="1"/>
    </location>
</feature>
<accession>A0A0B6Y8F3</accession>
<name>A0A0B6Y8F3_9EUPU</name>
<gene>
    <name evidence="1" type="primary">ORF14251</name>
</gene>
<protein>
    <submittedName>
        <fullName evidence="1">Uncharacterized protein</fullName>
    </submittedName>
</protein>
<dbReference type="PANTHER" id="PTHR34914">
    <property type="entry name" value="LYMPHOCYTE EXPANSION MOLECULE"/>
    <property type="match status" value="1"/>
</dbReference>
<reference evidence="1" key="1">
    <citation type="submission" date="2014-12" db="EMBL/GenBank/DDBJ databases">
        <title>Insight into the proteome of Arion vulgaris.</title>
        <authorList>
            <person name="Aradska J."/>
            <person name="Bulat T."/>
            <person name="Smidak R."/>
            <person name="Sarate P."/>
            <person name="Gangsoo J."/>
            <person name="Sialana F."/>
            <person name="Bilban M."/>
            <person name="Lubec G."/>
        </authorList>
    </citation>
    <scope>NUCLEOTIDE SEQUENCE</scope>
    <source>
        <tissue evidence="1">Skin</tissue>
    </source>
</reference>
<evidence type="ECO:0000313" key="1">
    <source>
        <dbReference type="EMBL" id="CEK51740.1"/>
    </source>
</evidence>
<proteinExistence type="predicted"/>
<dbReference type="AlphaFoldDB" id="A0A0B6Y8F3"/>
<organism evidence="1">
    <name type="scientific">Arion vulgaris</name>
    <dbReference type="NCBI Taxonomy" id="1028688"/>
    <lineage>
        <taxon>Eukaryota</taxon>
        <taxon>Metazoa</taxon>
        <taxon>Spiralia</taxon>
        <taxon>Lophotrochozoa</taxon>
        <taxon>Mollusca</taxon>
        <taxon>Gastropoda</taxon>
        <taxon>Heterobranchia</taxon>
        <taxon>Euthyneura</taxon>
        <taxon>Panpulmonata</taxon>
        <taxon>Eupulmonata</taxon>
        <taxon>Stylommatophora</taxon>
        <taxon>Helicina</taxon>
        <taxon>Arionoidea</taxon>
        <taxon>Arionidae</taxon>
        <taxon>Arion</taxon>
    </lineage>
</organism>
<dbReference type="EMBL" id="HACG01004875">
    <property type="protein sequence ID" value="CEK51740.1"/>
    <property type="molecule type" value="Transcribed_RNA"/>
</dbReference>
<dbReference type="PANTHER" id="PTHR34914:SF1">
    <property type="entry name" value="LYMPHOCYTE EXPANSION MOLECULE"/>
    <property type="match status" value="1"/>
</dbReference>
<dbReference type="InterPro" id="IPR033557">
    <property type="entry name" value="CIMAP2"/>
</dbReference>
<sequence>GPGRYSYKTFVDELCNPSCHPRGRFSKMAQFPEVPTERMIVFSQAHHHHAKDFPGPATYSIKEFSKFKTVNTPGFLSSSNRDDKIAQRFFTGSSI</sequence>
<feature type="non-terminal residue" evidence="1">
    <location>
        <position position="95"/>
    </location>
</feature>